<gene>
    <name evidence="2" type="ORF">Q8A67_025274</name>
</gene>
<proteinExistence type="predicted"/>
<organism evidence="2 3">
    <name type="scientific">Cirrhinus molitorella</name>
    <name type="common">mud carp</name>
    <dbReference type="NCBI Taxonomy" id="172907"/>
    <lineage>
        <taxon>Eukaryota</taxon>
        <taxon>Metazoa</taxon>
        <taxon>Chordata</taxon>
        <taxon>Craniata</taxon>
        <taxon>Vertebrata</taxon>
        <taxon>Euteleostomi</taxon>
        <taxon>Actinopterygii</taxon>
        <taxon>Neopterygii</taxon>
        <taxon>Teleostei</taxon>
        <taxon>Ostariophysi</taxon>
        <taxon>Cypriniformes</taxon>
        <taxon>Cyprinidae</taxon>
        <taxon>Labeoninae</taxon>
        <taxon>Labeonini</taxon>
        <taxon>Cirrhinus</taxon>
    </lineage>
</organism>
<keyword evidence="3" id="KW-1185">Reference proteome</keyword>
<evidence type="ECO:0000313" key="3">
    <source>
        <dbReference type="Proteomes" id="UP001187343"/>
    </source>
</evidence>
<protein>
    <submittedName>
        <fullName evidence="2">Uncharacterized protein</fullName>
    </submittedName>
</protein>
<sequence>MARRDQKTFKVTASSTLLSLSGSGSLLTVNRSSYEQTSHGERQCGDSSKATSEFLRRAWEHGNALRATAVMPPEPESIALSQAFICTIVGLSLGSVNEMTPQRRPHMDQIQLHSASFKQSGINQLDVMRRRREPGWEQGNDIRCAMEWRCWERFPEPCAGYLGCLHTIIRGGARPPFSTRDLWRFFKGRKDEGFSLQHLFVLMESPPQDTSAPMASRHPGGRKLLQPDEKEEV</sequence>
<name>A0AA88NZZ8_9TELE</name>
<reference evidence="2" key="1">
    <citation type="submission" date="2023-08" db="EMBL/GenBank/DDBJ databases">
        <title>Chromosome-level Genome Assembly of mud carp (Cirrhinus molitorella).</title>
        <authorList>
            <person name="Liu H."/>
        </authorList>
    </citation>
    <scope>NUCLEOTIDE SEQUENCE</scope>
    <source>
        <strain evidence="2">Prfri</strain>
        <tissue evidence="2">Muscle</tissue>
    </source>
</reference>
<dbReference type="EMBL" id="JAUYZG010000025">
    <property type="protein sequence ID" value="KAK2867157.1"/>
    <property type="molecule type" value="Genomic_DNA"/>
</dbReference>
<evidence type="ECO:0000313" key="2">
    <source>
        <dbReference type="EMBL" id="KAK2867157.1"/>
    </source>
</evidence>
<evidence type="ECO:0000256" key="1">
    <source>
        <dbReference type="SAM" id="MobiDB-lite"/>
    </source>
</evidence>
<feature type="region of interest" description="Disordered" evidence="1">
    <location>
        <begin position="207"/>
        <end position="233"/>
    </location>
</feature>
<comment type="caution">
    <text evidence="2">The sequence shown here is derived from an EMBL/GenBank/DDBJ whole genome shotgun (WGS) entry which is preliminary data.</text>
</comment>
<accession>A0AA88NZZ8</accession>
<dbReference type="AlphaFoldDB" id="A0AA88NZZ8"/>
<dbReference type="Proteomes" id="UP001187343">
    <property type="component" value="Unassembled WGS sequence"/>
</dbReference>